<sequence length="85" mass="9093">MKKILAALMTLVMVVSLSVSSVHAQKKTAKTKSDSTAVHTKKDGTPDKRFKENKGGTTATPAGPTKKDGTADMRYKANKDAKKKS</sequence>
<gene>
    <name evidence="3" type="ORF">GA0116948_116108</name>
</gene>
<evidence type="ECO:0000256" key="2">
    <source>
        <dbReference type="SAM" id="SignalP"/>
    </source>
</evidence>
<feature type="compositionally biased region" description="Basic and acidic residues" evidence="1">
    <location>
        <begin position="40"/>
        <end position="54"/>
    </location>
</feature>
<feature type="compositionally biased region" description="Low complexity" evidence="1">
    <location>
        <begin position="55"/>
        <end position="64"/>
    </location>
</feature>
<name>A0A1C4FSF4_9BACT</name>
<dbReference type="STRING" id="1335309.GA0116948_116108"/>
<evidence type="ECO:0000313" key="4">
    <source>
        <dbReference type="Proteomes" id="UP000242818"/>
    </source>
</evidence>
<protein>
    <submittedName>
        <fullName evidence="3">Uncharacterized protein</fullName>
    </submittedName>
</protein>
<dbReference type="RefSeq" id="WP_089714868.1">
    <property type="nucleotide sequence ID" value="NZ_FMAR01000016.1"/>
</dbReference>
<evidence type="ECO:0000313" key="3">
    <source>
        <dbReference type="EMBL" id="SCC58949.1"/>
    </source>
</evidence>
<dbReference type="EMBL" id="FMAR01000016">
    <property type="protein sequence ID" value="SCC58949.1"/>
    <property type="molecule type" value="Genomic_DNA"/>
</dbReference>
<feature type="chain" id="PRO_5008692181" evidence="2">
    <location>
        <begin position="25"/>
        <end position="85"/>
    </location>
</feature>
<dbReference type="AlphaFoldDB" id="A0A1C4FSF4"/>
<proteinExistence type="predicted"/>
<organism evidence="3 4">
    <name type="scientific">Chitinophaga costaii</name>
    <dbReference type="NCBI Taxonomy" id="1335309"/>
    <lineage>
        <taxon>Bacteria</taxon>
        <taxon>Pseudomonadati</taxon>
        <taxon>Bacteroidota</taxon>
        <taxon>Chitinophagia</taxon>
        <taxon>Chitinophagales</taxon>
        <taxon>Chitinophagaceae</taxon>
        <taxon>Chitinophaga</taxon>
    </lineage>
</organism>
<dbReference type="Proteomes" id="UP000242818">
    <property type="component" value="Unassembled WGS sequence"/>
</dbReference>
<feature type="region of interest" description="Disordered" evidence="1">
    <location>
        <begin position="21"/>
        <end position="85"/>
    </location>
</feature>
<reference evidence="3 4" key="1">
    <citation type="submission" date="2016-08" db="EMBL/GenBank/DDBJ databases">
        <authorList>
            <person name="Seilhamer J.J."/>
        </authorList>
    </citation>
    <scope>NUCLEOTIDE SEQUENCE [LARGE SCALE GENOMIC DNA]</scope>
    <source>
        <strain evidence="3 4">A37T2</strain>
    </source>
</reference>
<feature type="signal peptide" evidence="2">
    <location>
        <begin position="1"/>
        <end position="24"/>
    </location>
</feature>
<feature type="compositionally biased region" description="Basic and acidic residues" evidence="1">
    <location>
        <begin position="65"/>
        <end position="85"/>
    </location>
</feature>
<accession>A0A1C4FSF4</accession>
<keyword evidence="2" id="KW-0732">Signal</keyword>
<evidence type="ECO:0000256" key="1">
    <source>
        <dbReference type="SAM" id="MobiDB-lite"/>
    </source>
</evidence>
<keyword evidence="4" id="KW-1185">Reference proteome</keyword>